<dbReference type="CDD" id="cd01648">
    <property type="entry name" value="TERT"/>
    <property type="match status" value="1"/>
</dbReference>
<keyword evidence="10 13" id="KW-0695">RNA-directed DNA polymerase</keyword>
<keyword evidence="7 13" id="KW-0479">Metal-binding</keyword>
<keyword evidence="6 13" id="KW-0548">Nucleotidyltransferase</keyword>
<reference evidence="15" key="1">
    <citation type="submission" date="2023-05" db="EMBL/GenBank/DDBJ databases">
        <title>Nepenthes gracilis genome sequencing.</title>
        <authorList>
            <person name="Fukushima K."/>
        </authorList>
    </citation>
    <scope>NUCLEOTIDE SEQUENCE</scope>
    <source>
        <strain evidence="15">SING2019-196</strain>
    </source>
</reference>
<dbReference type="PROSITE" id="PS50878">
    <property type="entry name" value="RT_POL"/>
    <property type="match status" value="1"/>
</dbReference>
<dbReference type="GO" id="GO:0046872">
    <property type="term" value="F:metal ion binding"/>
    <property type="evidence" value="ECO:0007669"/>
    <property type="project" value="UniProtKB-KW"/>
</dbReference>
<keyword evidence="4 13" id="KW-0158">Chromosome</keyword>
<dbReference type="GO" id="GO:0042162">
    <property type="term" value="F:telomeric DNA binding"/>
    <property type="evidence" value="ECO:0007669"/>
    <property type="project" value="TreeGrafter"/>
</dbReference>
<dbReference type="GO" id="GO:0000781">
    <property type="term" value="C:chromosome, telomeric region"/>
    <property type="evidence" value="ECO:0007669"/>
    <property type="project" value="UniProtKB-SubCell"/>
</dbReference>
<evidence type="ECO:0000256" key="9">
    <source>
        <dbReference type="ARBA" id="ARBA00022895"/>
    </source>
</evidence>
<dbReference type="EMBL" id="BSYO01000015">
    <property type="protein sequence ID" value="GMH15186.1"/>
    <property type="molecule type" value="Genomic_DNA"/>
</dbReference>
<sequence>MGKRKWTARGKRKWIPEVLWRLFREKARTLADTIISLIPQECQCKNQSKCMRCVFGIEDALLSYLIRSEDPPDYHDLLNRCFVVVPENAPPLPSDISPGNRWSQHQIVSRIIETLLAEQPGSSNVICNGYDKIKGLSPIARLLACPAWNQVLKRVGDGIMGYLLTHTSIFLPHPHNKHQQVAGAPVSGLFIEYPKHLSVLDFHGASPIQEDVQETDEQKQSTKPHINLGKRSRLLSWQRHKRLKLLTLQDANTIKPPTCHFSGEESMNLGLYNYSIYLRNHQSCEVHSSEEYRENQAGHEQEMSPKCTCCSVFQTTIKVLEGAQINRQSMFYCLGRWSSPFPKKHVLNSLKPSFSGASYLLMDIFGLSNVDIRPQLTPCLHHLHGSPCLFHSLIKLMKIFIHKAQHCQHIRLLDKHCPIPLLSPDASSLPTGNGIETGASDKEDRSLLALNFLNSSTSSKLGCKKTLEFAEHKFGLNSYCSKNEVVSFIWAACRNIVPPDLLGSPSNWRILRRNICKFIQLRRLEKFSLKQCVAKFKISRFPLLSNKHSLCCFNGRWLKHGKGQDVDVIKGCSNLSCGTANMRQHLLRRWIFWFFSHVVVPLVQANFYVTESEHGKQSLYFYRKSIWRKLSDQTSTCSKDQNYHALDDASVRDILSNRPFGFSKVRLRPKKIGTREIANFKAPSRIFPRVAQSHPVTTKFSHLKSANYVLRDLHAVLKDYRNKEPEKWGASVFDYNDVYRKLCPFLLNLKEEDTTIPGVFIIVSDVFKAFDTVDQDKLLSVVDEILTMDEYVLQKSHEVVCKKKSFCVYENRKVVSLENFDGFTEVTTSRPYRPRHTIILNQEQNRTVRKEELQFYLIEHVKRNVLLFDQSFFLQDVGIPQGSVLSSFLCSLYYGHLERNVIFPFLKKEYSNDLPVLDDDNNDDAVLKACKKKASSPRYILLRLIDDFLFISTSKQQATGFFSRLQRGFREYNCYMNKEKFCVNFDIDHMPWIVSKRVFVGENGMSFLQWSGLLINCCTLEVQGDYTRYLNNHLSSTLTVCWQGKPGRQLKAKLCDYMQPKCHPLFYDSNINSPAIIRLNIYQAFLLCAMKFHCYVCHLSNVLELHPRFYLIAIERSLRYTHKLMKRRMKTVGLGSSCNPSLPLAKEEVLWLGLTAYSRALKKKQSRHKKIHIPPHYGKSSTRVYRYMHKLTKRRIKTVGLGSSCNLPSCWQRKKRYG</sequence>
<evidence type="ECO:0000313" key="15">
    <source>
        <dbReference type="EMBL" id="GMH15186.1"/>
    </source>
</evidence>
<evidence type="ECO:0000259" key="14">
    <source>
        <dbReference type="PROSITE" id="PS50878"/>
    </source>
</evidence>
<dbReference type="GO" id="GO:0070034">
    <property type="term" value="F:telomerase RNA binding"/>
    <property type="evidence" value="ECO:0007669"/>
    <property type="project" value="TreeGrafter"/>
</dbReference>
<dbReference type="Pfam" id="PF12009">
    <property type="entry name" value="Telomerase_RBD"/>
    <property type="match status" value="1"/>
</dbReference>
<keyword evidence="11 13" id="KW-0539">Nucleus</keyword>
<feature type="domain" description="Reverse transcriptase" evidence="14">
    <location>
        <begin position="649"/>
        <end position="1015"/>
    </location>
</feature>
<keyword evidence="16" id="KW-1185">Reference proteome</keyword>
<evidence type="ECO:0000256" key="13">
    <source>
        <dbReference type="RuleBase" id="RU365061"/>
    </source>
</evidence>
<dbReference type="GO" id="GO:0007004">
    <property type="term" value="P:telomere maintenance via telomerase"/>
    <property type="evidence" value="ECO:0007669"/>
    <property type="project" value="TreeGrafter"/>
</dbReference>
<gene>
    <name evidence="15" type="ORF">Nepgr_017027</name>
</gene>
<evidence type="ECO:0000256" key="1">
    <source>
        <dbReference type="ARBA" id="ARBA00008001"/>
    </source>
</evidence>
<dbReference type="Proteomes" id="UP001279734">
    <property type="component" value="Unassembled WGS sequence"/>
</dbReference>
<evidence type="ECO:0000256" key="6">
    <source>
        <dbReference type="ARBA" id="ARBA00022695"/>
    </source>
</evidence>
<dbReference type="Gene3D" id="3.30.70.2630">
    <property type="match status" value="1"/>
</dbReference>
<evidence type="ECO:0000256" key="12">
    <source>
        <dbReference type="ARBA" id="ARBA00048173"/>
    </source>
</evidence>
<comment type="similarity">
    <text evidence="1 13">Belongs to the reverse transcriptase family. Telomerase subfamily.</text>
</comment>
<dbReference type="InterPro" id="IPR003545">
    <property type="entry name" value="Telomerase_RT"/>
</dbReference>
<comment type="function">
    <text evidence="13">Telomerase is a ribonucleoprotein enzyme essential for the replication of chromosome termini in most eukaryotes. It elongates telomeres. It is a reverse transcriptase that adds simple sequence repeats to chromosome ends by copying a template sequence within the RNA component of the enzyme.</text>
</comment>
<evidence type="ECO:0000256" key="4">
    <source>
        <dbReference type="ARBA" id="ARBA00022454"/>
    </source>
</evidence>
<accession>A0AAD3SRS4</accession>
<dbReference type="InterPro" id="IPR021891">
    <property type="entry name" value="Telomerase_RBD"/>
</dbReference>
<keyword evidence="8 13" id="KW-0460">Magnesium</keyword>
<evidence type="ECO:0000256" key="7">
    <source>
        <dbReference type="ARBA" id="ARBA00022723"/>
    </source>
</evidence>
<dbReference type="GO" id="GO:0000333">
    <property type="term" value="C:telomerase catalytic core complex"/>
    <property type="evidence" value="ECO:0007669"/>
    <property type="project" value="TreeGrafter"/>
</dbReference>
<dbReference type="AlphaFoldDB" id="A0AAD3SRS4"/>
<dbReference type="PRINTS" id="PR01365">
    <property type="entry name" value="TELOMERASERT"/>
</dbReference>
<evidence type="ECO:0000256" key="8">
    <source>
        <dbReference type="ARBA" id="ARBA00022842"/>
    </source>
</evidence>
<evidence type="ECO:0000313" key="16">
    <source>
        <dbReference type="Proteomes" id="UP001279734"/>
    </source>
</evidence>
<organism evidence="15 16">
    <name type="scientific">Nepenthes gracilis</name>
    <name type="common">Slender pitcher plant</name>
    <dbReference type="NCBI Taxonomy" id="150966"/>
    <lineage>
        <taxon>Eukaryota</taxon>
        <taxon>Viridiplantae</taxon>
        <taxon>Streptophyta</taxon>
        <taxon>Embryophyta</taxon>
        <taxon>Tracheophyta</taxon>
        <taxon>Spermatophyta</taxon>
        <taxon>Magnoliopsida</taxon>
        <taxon>eudicotyledons</taxon>
        <taxon>Gunneridae</taxon>
        <taxon>Pentapetalae</taxon>
        <taxon>Caryophyllales</taxon>
        <taxon>Nepenthaceae</taxon>
        <taxon>Nepenthes</taxon>
    </lineage>
</organism>
<dbReference type="Pfam" id="PF21399">
    <property type="entry name" value="TERT_C"/>
    <property type="match status" value="1"/>
</dbReference>
<dbReference type="InterPro" id="IPR049139">
    <property type="entry name" value="TERT_C"/>
</dbReference>
<evidence type="ECO:0000256" key="5">
    <source>
        <dbReference type="ARBA" id="ARBA00022679"/>
    </source>
</evidence>
<dbReference type="SMART" id="SM00975">
    <property type="entry name" value="Telomerase_RBD"/>
    <property type="match status" value="1"/>
</dbReference>
<evidence type="ECO:0000256" key="2">
    <source>
        <dbReference type="ARBA" id="ARBA00012493"/>
    </source>
</evidence>
<comment type="subcellular location">
    <subcellularLocation>
        <location evidence="13">Nucleus</location>
    </subcellularLocation>
    <subcellularLocation>
        <location evidence="13">Chromosome</location>
        <location evidence="13">Telomere</location>
    </subcellularLocation>
</comment>
<evidence type="ECO:0000256" key="11">
    <source>
        <dbReference type="ARBA" id="ARBA00023242"/>
    </source>
</evidence>
<proteinExistence type="inferred from homology"/>
<dbReference type="Gene3D" id="1.10.357.90">
    <property type="match status" value="1"/>
</dbReference>
<dbReference type="InterPro" id="IPR000477">
    <property type="entry name" value="RT_dom"/>
</dbReference>
<dbReference type="PANTHER" id="PTHR12066">
    <property type="entry name" value="TELOMERASE REVERSE TRANSCRIPTASE"/>
    <property type="match status" value="1"/>
</dbReference>
<comment type="catalytic activity">
    <reaction evidence="12 13">
        <text>DNA(n) + a 2'-deoxyribonucleoside 5'-triphosphate = DNA(n+1) + diphosphate</text>
        <dbReference type="Rhea" id="RHEA:22508"/>
        <dbReference type="Rhea" id="RHEA-COMP:17339"/>
        <dbReference type="Rhea" id="RHEA-COMP:17340"/>
        <dbReference type="ChEBI" id="CHEBI:33019"/>
        <dbReference type="ChEBI" id="CHEBI:61560"/>
        <dbReference type="ChEBI" id="CHEBI:173112"/>
        <dbReference type="EC" id="2.7.7.49"/>
    </reaction>
</comment>
<dbReference type="Gene3D" id="1.10.132.70">
    <property type="match status" value="1"/>
</dbReference>
<dbReference type="EC" id="2.7.7.49" evidence="2 13"/>
<dbReference type="FunFam" id="3.30.70.2630:FF:000002">
    <property type="entry name" value="Telomerase reverse transcriptase"/>
    <property type="match status" value="1"/>
</dbReference>
<protein>
    <recommendedName>
        <fullName evidence="3 13">Telomerase reverse transcriptase</fullName>
        <ecNumber evidence="2 13">2.7.7.49</ecNumber>
    </recommendedName>
    <alternativeName>
        <fullName evidence="13">Telomerase catalytic subunit</fullName>
    </alternativeName>
</protein>
<dbReference type="PANTHER" id="PTHR12066:SF0">
    <property type="entry name" value="TELOMERASE REVERSE TRANSCRIPTASE"/>
    <property type="match status" value="1"/>
</dbReference>
<evidence type="ECO:0000256" key="3">
    <source>
        <dbReference type="ARBA" id="ARBA00016182"/>
    </source>
</evidence>
<keyword evidence="5 13" id="KW-0808">Transferase</keyword>
<name>A0AAD3SRS4_NEPGR</name>
<dbReference type="GO" id="GO:0003720">
    <property type="term" value="F:telomerase activity"/>
    <property type="evidence" value="ECO:0007669"/>
    <property type="project" value="InterPro"/>
</dbReference>
<evidence type="ECO:0000256" key="10">
    <source>
        <dbReference type="ARBA" id="ARBA00022918"/>
    </source>
</evidence>
<comment type="caution">
    <text evidence="15">The sequence shown here is derived from an EMBL/GenBank/DDBJ whole genome shotgun (WGS) entry which is preliminary data.</text>
</comment>
<keyword evidence="9 13" id="KW-0779">Telomere</keyword>